<proteinExistence type="predicted"/>
<protein>
    <submittedName>
        <fullName evidence="1">Uncharacterized protein</fullName>
    </submittedName>
</protein>
<sequence>MAPLAKSLALAGSLLAAFGSAAPLNKRDNGDNVHVVYETSTTVVWTTVDLTTTIYANIPTPTVPAQTTVISVTQAAPTVQTPEPEPETTSEEAQPTQPPQPTTTQVEEPEPTQPAVTSVPQPTYTPEPQPEPQQPTTTAVAQQPTTTAATLPAPTTGGGSSSGSSGSGSGGSWNTGDITFYDTATSATSPSSCGWTNDGETEYVVALSHEIMQDSDCGRTITIDVNGKTTTAKVVDKCMGCNANSVDASRAAFGALASMADGRVECKWKFD</sequence>
<name>A0ACC3AMI1_9EURO</name>
<comment type="caution">
    <text evidence="1">The sequence shown here is derived from an EMBL/GenBank/DDBJ whole genome shotgun (WGS) entry which is preliminary data.</text>
</comment>
<dbReference type="Proteomes" id="UP001177260">
    <property type="component" value="Unassembled WGS sequence"/>
</dbReference>
<keyword evidence="2" id="KW-1185">Reference proteome</keyword>
<reference evidence="1 2" key="1">
    <citation type="journal article" date="2023" name="ACS Omega">
        <title>Identification of the Neoaspergillic Acid Biosynthesis Gene Cluster by Establishing an In Vitro CRISPR-Ribonucleoprotein Genetic System in Aspergillus melleus.</title>
        <authorList>
            <person name="Yuan B."/>
            <person name="Grau M.F."/>
            <person name="Murata R.M."/>
            <person name="Torok T."/>
            <person name="Venkateswaran K."/>
            <person name="Stajich J.E."/>
            <person name="Wang C.C.C."/>
        </authorList>
    </citation>
    <scope>NUCLEOTIDE SEQUENCE [LARGE SCALE GENOMIC DNA]</scope>
    <source>
        <strain evidence="1 2">IMV 1140</strain>
    </source>
</reference>
<dbReference type="EMBL" id="JAOPJF010000136">
    <property type="protein sequence ID" value="KAK1138657.1"/>
    <property type="molecule type" value="Genomic_DNA"/>
</dbReference>
<accession>A0ACC3AMI1</accession>
<organism evidence="1 2">
    <name type="scientific">Aspergillus melleus</name>
    <dbReference type="NCBI Taxonomy" id="138277"/>
    <lineage>
        <taxon>Eukaryota</taxon>
        <taxon>Fungi</taxon>
        <taxon>Dikarya</taxon>
        <taxon>Ascomycota</taxon>
        <taxon>Pezizomycotina</taxon>
        <taxon>Eurotiomycetes</taxon>
        <taxon>Eurotiomycetidae</taxon>
        <taxon>Eurotiales</taxon>
        <taxon>Aspergillaceae</taxon>
        <taxon>Aspergillus</taxon>
        <taxon>Aspergillus subgen. Circumdati</taxon>
    </lineage>
</organism>
<evidence type="ECO:0000313" key="2">
    <source>
        <dbReference type="Proteomes" id="UP001177260"/>
    </source>
</evidence>
<evidence type="ECO:0000313" key="1">
    <source>
        <dbReference type="EMBL" id="KAK1138657.1"/>
    </source>
</evidence>
<gene>
    <name evidence="1" type="ORF">N8T08_002123</name>
</gene>